<evidence type="ECO:0000313" key="2">
    <source>
        <dbReference type="EMBL" id="AEA66030.1"/>
    </source>
</evidence>
<keyword evidence="2" id="KW-0614">Plasmid</keyword>
<dbReference type="EMBL" id="CP002604">
    <property type="protein sequence ID" value="AEA66030.1"/>
    <property type="molecule type" value="Genomic_DNA"/>
</dbReference>
<keyword evidence="1" id="KW-0812">Transmembrane</keyword>
<geneLocation type="plasmid" evidence="2 3">
    <name>bgla_4p</name>
</geneLocation>
<sequence>MLLLSFKPDQAKQPVVRHLFSAKSMMPTESLFDLRGTPRQTFERFSTGLQPLITLISGIPGRGETPVLEIKPWMAIAIDLVKLAVGVLGGGWAFRHGGASLLLLPFCWILVVNAARSLTSDAHYAGHNCVTRRPNVDWWIGELLSTLVLSPAMKDYAPGHNQRHHGRDGIVTLSDPDLQLMFSIGFETGRSTRWYVWRLYLALVSPRYHVLYLRARLASNFITADFGRLVLAWAFHGAIATLVWRYGLLTDYAVAWLVPIFPLYAISAALQFPSEHLWLFPDRSSEHRGSFLRRLSHGRFFLVPAPRAELQAWQSVLAWGLWLVRMLPLMFERFFVCVSILPAHDYHHRHALTKRWPMEPYLRARAIEEGAKEFRDYYGLRAVYVDQFQIWSSLPREAARKNWTTLRWVERMALTWFPGLRCK</sequence>
<organism evidence="2 3">
    <name type="scientific">Burkholderia gladioli (strain BSR3)</name>
    <dbReference type="NCBI Taxonomy" id="999541"/>
    <lineage>
        <taxon>Bacteria</taxon>
        <taxon>Pseudomonadati</taxon>
        <taxon>Pseudomonadota</taxon>
        <taxon>Betaproteobacteria</taxon>
        <taxon>Burkholderiales</taxon>
        <taxon>Burkholderiaceae</taxon>
        <taxon>Burkholderia</taxon>
    </lineage>
</organism>
<keyword evidence="1" id="KW-0472">Membrane</keyword>
<keyword evidence="3" id="KW-1185">Reference proteome</keyword>
<feature type="transmembrane region" description="Helical" evidence="1">
    <location>
        <begin position="253"/>
        <end position="273"/>
    </location>
</feature>
<proteinExistence type="predicted"/>
<dbReference type="Proteomes" id="UP000008316">
    <property type="component" value="Plasmid bgla_4p"/>
</dbReference>
<feature type="transmembrane region" description="Helical" evidence="1">
    <location>
        <begin position="195"/>
        <end position="214"/>
    </location>
</feature>
<name>F2LT84_BURGS</name>
<evidence type="ECO:0000313" key="3">
    <source>
        <dbReference type="Proteomes" id="UP000008316"/>
    </source>
</evidence>
<feature type="transmembrane region" description="Helical" evidence="1">
    <location>
        <begin position="101"/>
        <end position="118"/>
    </location>
</feature>
<keyword evidence="1" id="KW-1133">Transmembrane helix</keyword>
<feature type="transmembrane region" description="Helical" evidence="1">
    <location>
        <begin position="226"/>
        <end position="247"/>
    </location>
</feature>
<dbReference type="KEGG" id="bgd:bgla_4p2710"/>
<reference evidence="2 3" key="1">
    <citation type="journal article" date="2011" name="J. Bacteriol.">
        <title>Complete genome sequence of Burkholderia gladioli BSR3.</title>
        <authorList>
            <person name="Seo Y.S."/>
            <person name="Lim J."/>
            <person name="Choi B.S."/>
            <person name="Kim H."/>
            <person name="Goo E."/>
            <person name="Lee B."/>
            <person name="Lim J.S."/>
            <person name="Choi I.Y."/>
            <person name="Moon J.S."/>
            <person name="Kim J."/>
            <person name="Hwang I."/>
        </authorList>
    </citation>
    <scope>NUCLEOTIDE SEQUENCE [LARGE SCALE GENOMIC DNA]</scope>
    <source>
        <strain evidence="3">BSR3</strain>
    </source>
</reference>
<gene>
    <name evidence="2" type="ordered locus">bgla_4p2710</name>
</gene>
<protein>
    <submittedName>
        <fullName evidence="2">Fatty acid desaturase</fullName>
    </submittedName>
</protein>
<dbReference type="HOGENOM" id="CLU_059522_0_0_4"/>
<dbReference type="RefSeq" id="WP_013700200.1">
    <property type="nucleotide sequence ID" value="NC_015383.1"/>
</dbReference>
<accession>F2LT84</accession>
<evidence type="ECO:0000256" key="1">
    <source>
        <dbReference type="SAM" id="Phobius"/>
    </source>
</evidence>
<dbReference type="AlphaFoldDB" id="F2LT84"/>